<name>A0A4U6SYU9_SETVI</name>
<reference evidence="1" key="1">
    <citation type="submission" date="2019-03" db="EMBL/GenBank/DDBJ databases">
        <title>WGS assembly of Setaria viridis.</title>
        <authorList>
            <person name="Huang P."/>
            <person name="Jenkins J."/>
            <person name="Grimwood J."/>
            <person name="Barry K."/>
            <person name="Healey A."/>
            <person name="Mamidi S."/>
            <person name="Sreedasyam A."/>
            <person name="Shu S."/>
            <person name="Feldman M."/>
            <person name="Wu J."/>
            <person name="Yu Y."/>
            <person name="Chen C."/>
            <person name="Johnson J."/>
            <person name="Rokhsar D."/>
            <person name="Baxter I."/>
            <person name="Schmutz J."/>
            <person name="Brutnell T."/>
            <person name="Kellogg E."/>
        </authorList>
    </citation>
    <scope>NUCLEOTIDE SEQUENCE [LARGE SCALE GENOMIC DNA]</scope>
</reference>
<gene>
    <name evidence="1" type="ORF">SEVIR_9G178460v2</name>
</gene>
<keyword evidence="2" id="KW-1185">Reference proteome</keyword>
<proteinExistence type="predicted"/>
<dbReference type="Proteomes" id="UP000298652">
    <property type="component" value="Chromosome 9"/>
</dbReference>
<organism evidence="1 2">
    <name type="scientific">Setaria viridis</name>
    <name type="common">Green bristlegrass</name>
    <name type="synonym">Setaria italica subsp. viridis</name>
    <dbReference type="NCBI Taxonomy" id="4556"/>
    <lineage>
        <taxon>Eukaryota</taxon>
        <taxon>Viridiplantae</taxon>
        <taxon>Streptophyta</taxon>
        <taxon>Embryophyta</taxon>
        <taxon>Tracheophyta</taxon>
        <taxon>Spermatophyta</taxon>
        <taxon>Magnoliopsida</taxon>
        <taxon>Liliopsida</taxon>
        <taxon>Poales</taxon>
        <taxon>Poaceae</taxon>
        <taxon>PACMAD clade</taxon>
        <taxon>Panicoideae</taxon>
        <taxon>Panicodae</taxon>
        <taxon>Paniceae</taxon>
        <taxon>Cenchrinae</taxon>
        <taxon>Setaria</taxon>
    </lineage>
</organism>
<dbReference type="EMBL" id="CM016560">
    <property type="protein sequence ID" value="TKV92722.1"/>
    <property type="molecule type" value="Genomic_DNA"/>
</dbReference>
<accession>A0A4U6SYU9</accession>
<evidence type="ECO:0000313" key="2">
    <source>
        <dbReference type="Proteomes" id="UP000298652"/>
    </source>
</evidence>
<sequence length="37" mass="4554">MFGEVLIYQVISQHRFNGRNLSSFTRYMPKRKFLNKF</sequence>
<dbReference type="AlphaFoldDB" id="A0A4U6SYU9"/>
<protein>
    <submittedName>
        <fullName evidence="1">Uncharacterized protein</fullName>
    </submittedName>
</protein>
<evidence type="ECO:0000313" key="1">
    <source>
        <dbReference type="EMBL" id="TKV92722.1"/>
    </source>
</evidence>
<dbReference type="Gramene" id="TKV92722">
    <property type="protein sequence ID" value="TKV92722"/>
    <property type="gene ID" value="SEVIR_9G178460v2"/>
</dbReference>